<dbReference type="AlphaFoldDB" id="A0A8H6Y9M5"/>
<reference evidence="3" key="1">
    <citation type="submission" date="2020-05" db="EMBL/GenBank/DDBJ databases">
        <title>Mycena genomes resolve the evolution of fungal bioluminescence.</title>
        <authorList>
            <person name="Tsai I.J."/>
        </authorList>
    </citation>
    <scope>NUCLEOTIDE SEQUENCE</scope>
    <source>
        <strain evidence="3">160909Yilan</strain>
    </source>
</reference>
<evidence type="ECO:0000256" key="2">
    <source>
        <dbReference type="SAM" id="Phobius"/>
    </source>
</evidence>
<keyword evidence="4" id="KW-1185">Reference proteome</keyword>
<sequence>MAPLCRPTVEQAASLPPTSSDPTGNPFPTQSPLPGGGGGGSQGEGSGGGGGGSGGGGGGGGIQSSLYLYTFLATLILLLSVSSAIVIRSLLLRRRHRRMVAEAIANGTWIPPARRVKVDLRKKPRLRDAWVEPPLLRGEKEIDWDAIMPFAASYSPAGRAPSPHRIHPPHPPETPPRRRFRYLPRVRVAVLVAMPAPGMFSASEPAQTPTWARAPSWDAYLPPPDDDDEVGLPHLEMGVASVGVVAAHEDGDGTKEPPRDSEDGPST</sequence>
<feature type="compositionally biased region" description="Gly residues" evidence="1">
    <location>
        <begin position="34"/>
        <end position="57"/>
    </location>
</feature>
<proteinExistence type="predicted"/>
<dbReference type="EMBL" id="JACAZH010000011">
    <property type="protein sequence ID" value="KAF7354706.1"/>
    <property type="molecule type" value="Genomic_DNA"/>
</dbReference>
<name>A0A8H6Y9M5_9AGAR</name>
<evidence type="ECO:0000256" key="1">
    <source>
        <dbReference type="SAM" id="MobiDB-lite"/>
    </source>
</evidence>
<dbReference type="Proteomes" id="UP000623467">
    <property type="component" value="Unassembled WGS sequence"/>
</dbReference>
<gene>
    <name evidence="3" type="ORF">MSAN_01384300</name>
</gene>
<organism evidence="3 4">
    <name type="scientific">Mycena sanguinolenta</name>
    <dbReference type="NCBI Taxonomy" id="230812"/>
    <lineage>
        <taxon>Eukaryota</taxon>
        <taxon>Fungi</taxon>
        <taxon>Dikarya</taxon>
        <taxon>Basidiomycota</taxon>
        <taxon>Agaricomycotina</taxon>
        <taxon>Agaricomycetes</taxon>
        <taxon>Agaricomycetidae</taxon>
        <taxon>Agaricales</taxon>
        <taxon>Marasmiineae</taxon>
        <taxon>Mycenaceae</taxon>
        <taxon>Mycena</taxon>
    </lineage>
</organism>
<feature type="region of interest" description="Disordered" evidence="1">
    <location>
        <begin position="245"/>
        <end position="267"/>
    </location>
</feature>
<feature type="compositionally biased region" description="Basic and acidic residues" evidence="1">
    <location>
        <begin position="247"/>
        <end position="267"/>
    </location>
</feature>
<evidence type="ECO:0000313" key="4">
    <source>
        <dbReference type="Proteomes" id="UP000623467"/>
    </source>
</evidence>
<keyword evidence="2" id="KW-1133">Transmembrane helix</keyword>
<comment type="caution">
    <text evidence="3">The sequence shown here is derived from an EMBL/GenBank/DDBJ whole genome shotgun (WGS) entry which is preliminary data.</text>
</comment>
<feature type="transmembrane region" description="Helical" evidence="2">
    <location>
        <begin position="66"/>
        <end position="91"/>
    </location>
</feature>
<protein>
    <submittedName>
        <fullName evidence="3">Uncharacterized protein</fullName>
    </submittedName>
</protein>
<feature type="region of interest" description="Disordered" evidence="1">
    <location>
        <begin position="158"/>
        <end position="178"/>
    </location>
</feature>
<accession>A0A8H6Y9M5</accession>
<keyword evidence="2" id="KW-0812">Transmembrane</keyword>
<dbReference type="OrthoDB" id="2683906at2759"/>
<feature type="compositionally biased region" description="Polar residues" evidence="1">
    <location>
        <begin position="16"/>
        <end position="32"/>
    </location>
</feature>
<feature type="region of interest" description="Disordered" evidence="1">
    <location>
        <begin position="1"/>
        <end position="57"/>
    </location>
</feature>
<evidence type="ECO:0000313" key="3">
    <source>
        <dbReference type="EMBL" id="KAF7354706.1"/>
    </source>
</evidence>
<keyword evidence="2" id="KW-0472">Membrane</keyword>